<dbReference type="PROSITE" id="PS51163">
    <property type="entry name" value="YRDC"/>
    <property type="match status" value="1"/>
</dbReference>
<dbReference type="GO" id="GO:0003725">
    <property type="term" value="F:double-stranded RNA binding"/>
    <property type="evidence" value="ECO:0007669"/>
    <property type="project" value="InterPro"/>
</dbReference>
<feature type="non-terminal residue" evidence="14">
    <location>
        <position position="296"/>
    </location>
</feature>
<evidence type="ECO:0000256" key="8">
    <source>
        <dbReference type="ARBA" id="ARBA00022695"/>
    </source>
</evidence>
<evidence type="ECO:0000259" key="13">
    <source>
        <dbReference type="PROSITE" id="PS51163"/>
    </source>
</evidence>
<organism evidence="14">
    <name type="scientific">marine metagenome</name>
    <dbReference type="NCBI Taxonomy" id="408172"/>
    <lineage>
        <taxon>unclassified sequences</taxon>
        <taxon>metagenomes</taxon>
        <taxon>ecological metagenomes</taxon>
    </lineage>
</organism>
<evidence type="ECO:0000256" key="12">
    <source>
        <dbReference type="ARBA" id="ARBA00048366"/>
    </source>
</evidence>
<keyword evidence="7" id="KW-0819">tRNA processing</keyword>
<dbReference type="GO" id="GO:0008033">
    <property type="term" value="P:tRNA processing"/>
    <property type="evidence" value="ECO:0007669"/>
    <property type="project" value="UniProtKB-KW"/>
</dbReference>
<keyword evidence="5" id="KW-0963">Cytoplasm</keyword>
<keyword evidence="9" id="KW-0547">Nucleotide-binding</keyword>
<dbReference type="InterPro" id="IPR017945">
    <property type="entry name" value="DHBP_synth_RibB-like_a/b_dom"/>
</dbReference>
<gene>
    <name evidence="14" type="ORF">METZ01_LOCUS290946</name>
</gene>
<dbReference type="GO" id="GO:0061710">
    <property type="term" value="F:L-threonylcarbamoyladenylate synthase"/>
    <property type="evidence" value="ECO:0007669"/>
    <property type="project" value="UniProtKB-EC"/>
</dbReference>
<accession>A0A382LSR0</accession>
<dbReference type="InterPro" id="IPR010923">
    <property type="entry name" value="T(6)A37_SUA5"/>
</dbReference>
<evidence type="ECO:0000256" key="2">
    <source>
        <dbReference type="ARBA" id="ARBA00007663"/>
    </source>
</evidence>
<comment type="similarity">
    <text evidence="2">Belongs to the SUA5 family.</text>
</comment>
<dbReference type="PANTHER" id="PTHR17490:SF16">
    <property type="entry name" value="THREONYLCARBAMOYL-AMP SYNTHASE"/>
    <property type="match status" value="1"/>
</dbReference>
<name>A0A382LSR0_9ZZZZ</name>
<dbReference type="GO" id="GO:0000049">
    <property type="term" value="F:tRNA binding"/>
    <property type="evidence" value="ECO:0007669"/>
    <property type="project" value="TreeGrafter"/>
</dbReference>
<dbReference type="PIRSF" id="PIRSF004930">
    <property type="entry name" value="Tln_factor_SUA5"/>
    <property type="match status" value="1"/>
</dbReference>
<sequence length="296" mass="33376">MKNNHSNIKKAKKYLDKNKCVAVPTETVYGLAANAYSDEAVKKIFHLKKRPKNNPLIVHYSNLSKLKDDCHVNNNFLNLYKTFCPGPITFVLKLKRSSKISKIVTNSKKTLAIRFPKHSVTNKLLKILDYPLAAPSANISSKLSSVKAVDVKEEFGNKIDYILDGGQSKIGVESTIISLVNNPTILRLGGLEISKIRKILKRKIIINTNPNKKVAPGQSKLHYSPGIHIRMNIKKPKKDEAYILLKQNKNRLAHHYYLSKHGKLSDAAKNLYTCLRKIKNKGYKSIAIQKIKNIGI</sequence>
<reference evidence="14" key="1">
    <citation type="submission" date="2018-05" db="EMBL/GenBank/DDBJ databases">
        <authorList>
            <person name="Lanie J.A."/>
            <person name="Ng W.-L."/>
            <person name="Kazmierczak K.M."/>
            <person name="Andrzejewski T.M."/>
            <person name="Davidsen T.M."/>
            <person name="Wayne K.J."/>
            <person name="Tettelin H."/>
            <person name="Glass J.I."/>
            <person name="Rusch D."/>
            <person name="Podicherti R."/>
            <person name="Tsui H.-C.T."/>
            <person name="Winkler M.E."/>
        </authorList>
    </citation>
    <scope>NUCLEOTIDE SEQUENCE</scope>
</reference>
<dbReference type="SUPFAM" id="SSF55821">
    <property type="entry name" value="YrdC/RibB"/>
    <property type="match status" value="1"/>
</dbReference>
<dbReference type="EC" id="2.7.7.87" evidence="3"/>
<dbReference type="AlphaFoldDB" id="A0A382LSR0"/>
<evidence type="ECO:0000256" key="3">
    <source>
        <dbReference type="ARBA" id="ARBA00012584"/>
    </source>
</evidence>
<dbReference type="InterPro" id="IPR005145">
    <property type="entry name" value="Sua5_C"/>
</dbReference>
<evidence type="ECO:0000256" key="5">
    <source>
        <dbReference type="ARBA" id="ARBA00022490"/>
    </source>
</evidence>
<keyword evidence="10" id="KW-0067">ATP-binding</keyword>
<evidence type="ECO:0000256" key="6">
    <source>
        <dbReference type="ARBA" id="ARBA00022679"/>
    </source>
</evidence>
<evidence type="ECO:0000256" key="4">
    <source>
        <dbReference type="ARBA" id="ARBA00015492"/>
    </source>
</evidence>
<dbReference type="InterPro" id="IPR038385">
    <property type="entry name" value="Sua5/YwlC_C"/>
</dbReference>
<dbReference type="Gene3D" id="3.40.50.11030">
    <property type="entry name" value="Threonylcarbamoyl-AMP synthase, C-terminal domain"/>
    <property type="match status" value="1"/>
</dbReference>
<proteinExistence type="inferred from homology"/>
<dbReference type="GO" id="GO:0006450">
    <property type="term" value="P:regulation of translational fidelity"/>
    <property type="evidence" value="ECO:0007669"/>
    <property type="project" value="TreeGrafter"/>
</dbReference>
<keyword evidence="6" id="KW-0808">Transferase</keyword>
<protein>
    <recommendedName>
        <fullName evidence="4">Threonylcarbamoyl-AMP synthase</fullName>
        <ecNumber evidence="3">2.7.7.87</ecNumber>
    </recommendedName>
    <alternativeName>
        <fullName evidence="11">L-threonylcarbamoyladenylate synthase</fullName>
    </alternativeName>
</protein>
<dbReference type="GO" id="GO:0005737">
    <property type="term" value="C:cytoplasm"/>
    <property type="evidence" value="ECO:0007669"/>
    <property type="project" value="UniProtKB-SubCell"/>
</dbReference>
<evidence type="ECO:0000256" key="11">
    <source>
        <dbReference type="ARBA" id="ARBA00029774"/>
    </source>
</evidence>
<comment type="subcellular location">
    <subcellularLocation>
        <location evidence="1">Cytoplasm</location>
    </subcellularLocation>
</comment>
<keyword evidence="8" id="KW-0548">Nucleotidyltransferase</keyword>
<dbReference type="NCBIfam" id="TIGR00057">
    <property type="entry name" value="L-threonylcarbamoyladenylate synthase"/>
    <property type="match status" value="1"/>
</dbReference>
<dbReference type="EMBL" id="UINC01088127">
    <property type="protein sequence ID" value="SVC38092.1"/>
    <property type="molecule type" value="Genomic_DNA"/>
</dbReference>
<feature type="domain" description="YrdC-like" evidence="13">
    <location>
        <begin position="5"/>
        <end position="191"/>
    </location>
</feature>
<dbReference type="PANTHER" id="PTHR17490">
    <property type="entry name" value="SUA5"/>
    <property type="match status" value="1"/>
</dbReference>
<evidence type="ECO:0000256" key="10">
    <source>
        <dbReference type="ARBA" id="ARBA00022840"/>
    </source>
</evidence>
<dbReference type="Pfam" id="PF01300">
    <property type="entry name" value="Sua5_yciO_yrdC"/>
    <property type="match status" value="1"/>
</dbReference>
<dbReference type="InterPro" id="IPR050156">
    <property type="entry name" value="TC-AMP_synthase_SUA5"/>
</dbReference>
<dbReference type="Gene3D" id="3.90.870.10">
    <property type="entry name" value="DHBP synthase"/>
    <property type="match status" value="1"/>
</dbReference>
<dbReference type="GO" id="GO:0005524">
    <property type="term" value="F:ATP binding"/>
    <property type="evidence" value="ECO:0007669"/>
    <property type="project" value="UniProtKB-KW"/>
</dbReference>
<evidence type="ECO:0000313" key="14">
    <source>
        <dbReference type="EMBL" id="SVC38092.1"/>
    </source>
</evidence>
<comment type="catalytic activity">
    <reaction evidence="12">
        <text>L-threonine + hydrogencarbonate + ATP = L-threonylcarbamoyladenylate + diphosphate + H2O</text>
        <dbReference type="Rhea" id="RHEA:36407"/>
        <dbReference type="ChEBI" id="CHEBI:15377"/>
        <dbReference type="ChEBI" id="CHEBI:17544"/>
        <dbReference type="ChEBI" id="CHEBI:30616"/>
        <dbReference type="ChEBI" id="CHEBI:33019"/>
        <dbReference type="ChEBI" id="CHEBI:57926"/>
        <dbReference type="ChEBI" id="CHEBI:73682"/>
        <dbReference type="EC" id="2.7.7.87"/>
    </reaction>
</comment>
<dbReference type="InterPro" id="IPR006070">
    <property type="entry name" value="Sua5-like_dom"/>
</dbReference>
<evidence type="ECO:0000256" key="1">
    <source>
        <dbReference type="ARBA" id="ARBA00004496"/>
    </source>
</evidence>
<dbReference type="Pfam" id="PF03481">
    <property type="entry name" value="Sua5_C"/>
    <property type="match status" value="1"/>
</dbReference>
<evidence type="ECO:0000256" key="9">
    <source>
        <dbReference type="ARBA" id="ARBA00022741"/>
    </source>
</evidence>
<evidence type="ECO:0000256" key="7">
    <source>
        <dbReference type="ARBA" id="ARBA00022694"/>
    </source>
</evidence>